<evidence type="ECO:0000313" key="2">
    <source>
        <dbReference type="EMBL" id="CAE18553.1"/>
    </source>
</evidence>
<keyword evidence="1" id="KW-0812">Transmembrane</keyword>
<evidence type="ECO:0000313" key="3">
    <source>
        <dbReference type="Proteomes" id="UP000001026"/>
    </source>
</evidence>
<dbReference type="HOGENOM" id="CLU_168346_0_0_3"/>
<dbReference type="AlphaFoldDB" id="Q7V3I1"/>
<keyword evidence="1" id="KW-1133">Transmembrane helix</keyword>
<feature type="transmembrane region" description="Helical" evidence="1">
    <location>
        <begin position="5"/>
        <end position="25"/>
    </location>
</feature>
<gene>
    <name evidence="2" type="ordered locus">PMM0094</name>
</gene>
<feature type="transmembrane region" description="Helical" evidence="1">
    <location>
        <begin position="31"/>
        <end position="50"/>
    </location>
</feature>
<dbReference type="eggNOG" id="ENOG50318QQ">
    <property type="taxonomic scope" value="Bacteria"/>
</dbReference>
<dbReference type="OrthoDB" id="540973at2"/>
<evidence type="ECO:0000256" key="1">
    <source>
        <dbReference type="SAM" id="Phobius"/>
    </source>
</evidence>
<reference evidence="2 3" key="1">
    <citation type="journal article" date="2003" name="Nature">
        <title>Genome divergence in two Prochlorococcus ecotypes reflects oceanic niche differentiation.</title>
        <authorList>
            <person name="Rocap G."/>
            <person name="Larimer F.W."/>
            <person name="Lamerdin J.E."/>
            <person name="Malfatti S."/>
            <person name="Chain P."/>
            <person name="Ahlgren N.A."/>
            <person name="Arellano A."/>
            <person name="Coleman M."/>
            <person name="Hauser L."/>
            <person name="Hess W.R."/>
            <person name="Johnson Z.I."/>
            <person name="Land M.L."/>
            <person name="Lindell D."/>
            <person name="Post A.F."/>
            <person name="Regala W."/>
            <person name="Shah M."/>
            <person name="Shaw S.L."/>
            <person name="Steglich C."/>
            <person name="Sullivan M.B."/>
            <person name="Ting C.S."/>
            <person name="Tolonen A."/>
            <person name="Webb E.A."/>
            <person name="Zinser E.R."/>
            <person name="Chisholm S.W."/>
        </authorList>
    </citation>
    <scope>NUCLEOTIDE SEQUENCE [LARGE SCALE GENOMIC DNA]</scope>
    <source>
        <strain evidence="3">CCMP1986 / NIES-2087 / MED4</strain>
    </source>
</reference>
<protein>
    <submittedName>
        <fullName evidence="2">Uncharacterized protein</fullName>
    </submittedName>
</protein>
<name>Q7V3I1_PROMP</name>
<organism evidence="2 3">
    <name type="scientific">Prochlorococcus marinus subsp. pastoris (strain CCMP1986 / NIES-2087 / MED4)</name>
    <dbReference type="NCBI Taxonomy" id="59919"/>
    <lineage>
        <taxon>Bacteria</taxon>
        <taxon>Bacillati</taxon>
        <taxon>Cyanobacteriota</taxon>
        <taxon>Cyanophyceae</taxon>
        <taxon>Synechococcales</taxon>
        <taxon>Prochlorococcaceae</taxon>
        <taxon>Prochlorococcus</taxon>
    </lineage>
</organism>
<dbReference type="STRING" id="59919.PMM0094"/>
<dbReference type="KEGG" id="pmm:PMM0094"/>
<keyword evidence="1" id="KW-0472">Membrane</keyword>
<dbReference type="RefSeq" id="WP_011131732.1">
    <property type="nucleotide sequence ID" value="NC_005072.1"/>
</dbReference>
<dbReference type="Proteomes" id="UP000001026">
    <property type="component" value="Chromosome"/>
</dbReference>
<dbReference type="EMBL" id="BX548174">
    <property type="protein sequence ID" value="CAE18553.1"/>
    <property type="molecule type" value="Genomic_DNA"/>
</dbReference>
<accession>Q7V3I1</accession>
<sequence length="108" mass="11976">MNKNLFTYSLIFLILISLFGFNFFLNLIGNLLLLIFLIPLLILAVLLISFNSLKSKVNTCNQCGTVTLGINNTCMNCGADLENTNSKSSEILKKPSETTIEVKAEEIK</sequence>
<proteinExistence type="predicted"/>